<comment type="caution">
    <text evidence="5">The sequence shown here is derived from an EMBL/GenBank/DDBJ whole genome shotgun (WGS) entry which is preliminary data.</text>
</comment>
<name>A0AAE1U2Q8_9EUCA</name>
<keyword evidence="6" id="KW-1185">Reference proteome</keyword>
<dbReference type="InterPro" id="IPR029704">
    <property type="entry name" value="STEEP-like"/>
</dbReference>
<organism evidence="5 6">
    <name type="scientific">Petrolisthes manimaculis</name>
    <dbReference type="NCBI Taxonomy" id="1843537"/>
    <lineage>
        <taxon>Eukaryota</taxon>
        <taxon>Metazoa</taxon>
        <taxon>Ecdysozoa</taxon>
        <taxon>Arthropoda</taxon>
        <taxon>Crustacea</taxon>
        <taxon>Multicrustacea</taxon>
        <taxon>Malacostraca</taxon>
        <taxon>Eumalacostraca</taxon>
        <taxon>Eucarida</taxon>
        <taxon>Decapoda</taxon>
        <taxon>Pleocyemata</taxon>
        <taxon>Anomura</taxon>
        <taxon>Galatheoidea</taxon>
        <taxon>Porcellanidae</taxon>
        <taxon>Petrolisthes</taxon>
    </lineage>
</organism>
<reference evidence="5" key="1">
    <citation type="submission" date="2023-11" db="EMBL/GenBank/DDBJ databases">
        <title>Genome assemblies of two species of porcelain crab, Petrolisthes cinctipes and Petrolisthes manimaculis (Anomura: Porcellanidae).</title>
        <authorList>
            <person name="Angst P."/>
        </authorList>
    </citation>
    <scope>NUCLEOTIDE SEQUENCE</scope>
    <source>
        <strain evidence="5">PB745_02</strain>
        <tissue evidence="5">Gill</tissue>
    </source>
</reference>
<evidence type="ECO:0000313" key="6">
    <source>
        <dbReference type="Proteomes" id="UP001292094"/>
    </source>
</evidence>
<comment type="similarity">
    <text evidence="1">Belongs to the STEEP1 family.</text>
</comment>
<dbReference type="InterPro" id="IPR057965">
    <property type="entry name" value="STEEP1_dom"/>
</dbReference>
<dbReference type="AlphaFoldDB" id="A0AAE1U2Q8"/>
<dbReference type="PANTHER" id="PTHR46355">
    <property type="entry name" value="UPF0428 PROTEIN CXORF56"/>
    <property type="match status" value="1"/>
</dbReference>
<accession>A0AAE1U2Q8</accession>
<dbReference type="GO" id="GO:0090158">
    <property type="term" value="P:endoplasmic reticulum membrane organization"/>
    <property type="evidence" value="ECO:0007669"/>
    <property type="project" value="TreeGrafter"/>
</dbReference>
<feature type="domain" description="STEEP1" evidence="4">
    <location>
        <begin position="73"/>
        <end position="174"/>
    </location>
</feature>
<evidence type="ECO:0000256" key="2">
    <source>
        <dbReference type="ARBA" id="ARBA00024237"/>
    </source>
</evidence>
<dbReference type="Pfam" id="PF25809">
    <property type="entry name" value="STEEP1"/>
    <property type="match status" value="1"/>
</dbReference>
<evidence type="ECO:0000313" key="5">
    <source>
        <dbReference type="EMBL" id="KAK4307983.1"/>
    </source>
</evidence>
<evidence type="ECO:0000256" key="3">
    <source>
        <dbReference type="SAM" id="MobiDB-lite"/>
    </source>
</evidence>
<evidence type="ECO:0000259" key="4">
    <source>
        <dbReference type="Pfam" id="PF25809"/>
    </source>
</evidence>
<protein>
    <recommendedName>
        <fullName evidence="2">STING ER exit protein</fullName>
    </recommendedName>
</protein>
<dbReference type="GO" id="GO:0006888">
    <property type="term" value="P:endoplasmic reticulum to Golgi vesicle-mediated transport"/>
    <property type="evidence" value="ECO:0007669"/>
    <property type="project" value="TreeGrafter"/>
</dbReference>
<evidence type="ECO:0000256" key="1">
    <source>
        <dbReference type="ARBA" id="ARBA00024205"/>
    </source>
</evidence>
<dbReference type="EMBL" id="JAWZYT010001943">
    <property type="protein sequence ID" value="KAK4307983.1"/>
    <property type="molecule type" value="Genomic_DNA"/>
</dbReference>
<dbReference type="PANTHER" id="PTHR46355:SF1">
    <property type="entry name" value="STING ER EXIT PROTEIN"/>
    <property type="match status" value="1"/>
</dbReference>
<gene>
    <name evidence="5" type="ORF">Pmani_020290</name>
</gene>
<dbReference type="Proteomes" id="UP001292094">
    <property type="component" value="Unassembled WGS sequence"/>
</dbReference>
<dbReference type="GO" id="GO:0005737">
    <property type="term" value="C:cytoplasm"/>
    <property type="evidence" value="ECO:0007669"/>
    <property type="project" value="GOC"/>
</dbReference>
<feature type="region of interest" description="Disordered" evidence="3">
    <location>
        <begin position="235"/>
        <end position="265"/>
    </location>
</feature>
<proteinExistence type="inferred from homology"/>
<sequence length="265" mass="29715">MPGVTNKEATDDIKAEVKHRILRLEEVCAVTLLPCLYSILCPFLHLLNLIVTMPKVVSGSVVVSDAKDQQEYSEDKPLIVYYCLCGQMALILDCTLEKLPLRKRDGARVIDGSRHAHRLVCDPDETVYLRRIGGVEKQHRKKCKKCGLLLYYYHLAASNVIFIVKGSLVQSGGKSVAQQVEDKPKDRIMITRHTKNMGKFSSVTVSTIDEEEDEIEAREVADSYANNARIIEKQLERKGMNKRKSQVAAEESSAAKQGRGTLINQ</sequence>